<evidence type="ECO:0000256" key="1">
    <source>
        <dbReference type="ARBA" id="ARBA00004871"/>
    </source>
</evidence>
<organism evidence="5 6">
    <name type="scientific">Buchananella hordeovulneris</name>
    <dbReference type="NCBI Taxonomy" id="52770"/>
    <lineage>
        <taxon>Bacteria</taxon>
        <taxon>Bacillati</taxon>
        <taxon>Actinomycetota</taxon>
        <taxon>Actinomycetes</taxon>
        <taxon>Actinomycetales</taxon>
        <taxon>Actinomycetaceae</taxon>
        <taxon>Buchananella</taxon>
    </lineage>
</organism>
<evidence type="ECO:0000259" key="3">
    <source>
        <dbReference type="Pfam" id="PF08501"/>
    </source>
</evidence>
<dbReference type="PANTHER" id="PTHR21089:SF1">
    <property type="entry name" value="BIFUNCTIONAL 3-DEHYDROQUINATE DEHYDRATASE_SHIKIMATE DEHYDROGENASE, CHLOROPLASTIC"/>
    <property type="match status" value="1"/>
</dbReference>
<dbReference type="InterPro" id="IPR013708">
    <property type="entry name" value="Shikimate_DH-bd_N"/>
</dbReference>
<sequence length="300" mass="31353">MMSSRAAVVGQPISHSLSPLLHRTAYRGLGLDWHYDARELAAGQLGAFVRQLDDDWVGLSVTMPLKPEAVAVADAVDPLAAALGVANTLVRLPSGVLTAFNTDVGGIAAALREVAGEDWRPQRSLLLGNRATACSTMAALGELGCTHHSVVARRHGGPGSTALVAHALGVEHRPVLWRATDAIAAAVAAADVVVSTVPAGVADGLAPLLAAHRRPTAVLLDVVYHPWPSALNAAWQAAGGTVVPGWLMLLHQAVAQVRLFTGREPGVAAMRQALRARLLGEPAAGRPVWEDAEHAVDDRR</sequence>
<dbReference type="GO" id="GO:0004764">
    <property type="term" value="F:shikimate 3-dehydrogenase (NADP+) activity"/>
    <property type="evidence" value="ECO:0007669"/>
    <property type="project" value="InterPro"/>
</dbReference>
<protein>
    <recommendedName>
        <fullName evidence="7">Shikimate dehydrogenase</fullName>
    </recommendedName>
</protein>
<dbReference type="Pfam" id="PF18317">
    <property type="entry name" value="SDH_C"/>
    <property type="match status" value="1"/>
</dbReference>
<dbReference type="Gene3D" id="3.40.50.10860">
    <property type="entry name" value="Leucine Dehydrogenase, chain A, domain 1"/>
    <property type="match status" value="1"/>
</dbReference>
<dbReference type="InterPro" id="IPR041121">
    <property type="entry name" value="SDH_C"/>
</dbReference>
<dbReference type="FunCoup" id="A0A1Q5PXU1">
    <property type="interactions" value="34"/>
</dbReference>
<dbReference type="GO" id="GO:0005829">
    <property type="term" value="C:cytosol"/>
    <property type="evidence" value="ECO:0007669"/>
    <property type="project" value="TreeGrafter"/>
</dbReference>
<dbReference type="Proteomes" id="UP000185612">
    <property type="component" value="Unassembled WGS sequence"/>
</dbReference>
<dbReference type="GO" id="GO:0009073">
    <property type="term" value="P:aromatic amino acid family biosynthetic process"/>
    <property type="evidence" value="ECO:0007669"/>
    <property type="project" value="UniProtKB-KW"/>
</dbReference>
<evidence type="ECO:0000259" key="4">
    <source>
        <dbReference type="Pfam" id="PF18317"/>
    </source>
</evidence>
<dbReference type="GO" id="GO:0019632">
    <property type="term" value="P:shikimate metabolic process"/>
    <property type="evidence" value="ECO:0007669"/>
    <property type="project" value="TreeGrafter"/>
</dbReference>
<dbReference type="Pfam" id="PF08501">
    <property type="entry name" value="Shikimate_dh_N"/>
    <property type="match status" value="1"/>
</dbReference>
<dbReference type="Gene3D" id="3.40.50.720">
    <property type="entry name" value="NAD(P)-binding Rossmann-like Domain"/>
    <property type="match status" value="1"/>
</dbReference>
<gene>
    <name evidence="5" type="ORF">BSZ40_02905</name>
</gene>
<dbReference type="EMBL" id="MQVS01000002">
    <property type="protein sequence ID" value="OKL52433.1"/>
    <property type="molecule type" value="Genomic_DNA"/>
</dbReference>
<reference evidence="6" key="1">
    <citation type="submission" date="2016-12" db="EMBL/GenBank/DDBJ databases">
        <authorList>
            <person name="Meng X."/>
        </authorList>
    </citation>
    <scope>NUCLEOTIDE SEQUENCE [LARGE SCALE GENOMIC DNA]</scope>
    <source>
        <strain evidence="6">DSM 20732</strain>
    </source>
</reference>
<dbReference type="InterPro" id="IPR022893">
    <property type="entry name" value="Shikimate_DH_fam"/>
</dbReference>
<accession>A0A1Q5PXU1</accession>
<keyword evidence="6" id="KW-1185">Reference proteome</keyword>
<feature type="domain" description="SDH C-terminal" evidence="4">
    <location>
        <begin position="247"/>
        <end position="275"/>
    </location>
</feature>
<dbReference type="GO" id="GO:0009423">
    <property type="term" value="P:chorismate biosynthetic process"/>
    <property type="evidence" value="ECO:0007669"/>
    <property type="project" value="TreeGrafter"/>
</dbReference>
<dbReference type="AlphaFoldDB" id="A0A1Q5PXU1"/>
<dbReference type="InParanoid" id="A0A1Q5PXU1"/>
<evidence type="ECO:0008006" key="7">
    <source>
        <dbReference type="Google" id="ProtNLM"/>
    </source>
</evidence>
<dbReference type="SUPFAM" id="SSF51735">
    <property type="entry name" value="NAD(P)-binding Rossmann-fold domains"/>
    <property type="match status" value="1"/>
</dbReference>
<dbReference type="SUPFAM" id="SSF53223">
    <property type="entry name" value="Aminoacid dehydrogenase-like, N-terminal domain"/>
    <property type="match status" value="1"/>
</dbReference>
<evidence type="ECO:0000256" key="2">
    <source>
        <dbReference type="ARBA" id="ARBA00023141"/>
    </source>
</evidence>
<keyword evidence="2" id="KW-0028">Amino-acid biosynthesis</keyword>
<name>A0A1Q5PXU1_9ACTO</name>
<dbReference type="STRING" id="52770.BSZ40_02905"/>
<comment type="pathway">
    <text evidence="1">Metabolic intermediate biosynthesis; chorismate biosynthesis; chorismate from D-erythrose 4-phosphate and phosphoenolpyruvate: step 4/7.</text>
</comment>
<proteinExistence type="predicted"/>
<dbReference type="InterPro" id="IPR036291">
    <property type="entry name" value="NAD(P)-bd_dom_sf"/>
</dbReference>
<dbReference type="PANTHER" id="PTHR21089">
    <property type="entry name" value="SHIKIMATE DEHYDROGENASE"/>
    <property type="match status" value="1"/>
</dbReference>
<dbReference type="GO" id="GO:0050661">
    <property type="term" value="F:NADP binding"/>
    <property type="evidence" value="ECO:0007669"/>
    <property type="project" value="TreeGrafter"/>
</dbReference>
<dbReference type="InterPro" id="IPR046346">
    <property type="entry name" value="Aminoacid_DH-like_N_sf"/>
</dbReference>
<keyword evidence="2" id="KW-0057">Aromatic amino acid biosynthesis</keyword>
<comment type="caution">
    <text evidence="5">The sequence shown here is derived from an EMBL/GenBank/DDBJ whole genome shotgun (WGS) entry which is preliminary data.</text>
</comment>
<evidence type="ECO:0000313" key="5">
    <source>
        <dbReference type="EMBL" id="OKL52433.1"/>
    </source>
</evidence>
<evidence type="ECO:0000313" key="6">
    <source>
        <dbReference type="Proteomes" id="UP000185612"/>
    </source>
</evidence>
<feature type="domain" description="Shikimate dehydrogenase substrate binding N-terminal" evidence="3">
    <location>
        <begin position="8"/>
        <end position="89"/>
    </location>
</feature>
<dbReference type="NCBIfam" id="NF001311">
    <property type="entry name" value="PRK00258.1-3"/>
    <property type="match status" value="1"/>
</dbReference>